<accession>A0ABU6NZA3</accession>
<sequence length="76" mass="8354">MNELKQYVLEKLNPNVKVTVQEVIVSNSVQNAINNLAVYGIMSKDCRVTKDHGITLISMLNGLVKAIKDGKLKVGN</sequence>
<proteinExistence type="predicted"/>
<gene>
    <name evidence="1" type="ORF">P9271_14105</name>
</gene>
<evidence type="ECO:0000313" key="1">
    <source>
        <dbReference type="EMBL" id="MED4402447.1"/>
    </source>
</evidence>
<reference evidence="1 2" key="1">
    <citation type="submission" date="2023-03" db="EMBL/GenBank/DDBJ databases">
        <title>Bacillus Genome Sequencing.</title>
        <authorList>
            <person name="Dunlap C."/>
        </authorList>
    </citation>
    <scope>NUCLEOTIDE SEQUENCE [LARGE SCALE GENOMIC DNA]</scope>
    <source>
        <strain evidence="1 2">NRS-1717</strain>
    </source>
</reference>
<protein>
    <submittedName>
        <fullName evidence="1">Uncharacterized protein</fullName>
    </submittedName>
</protein>
<organism evidence="1 2">
    <name type="scientific">Metabacillus fastidiosus</name>
    <dbReference type="NCBI Taxonomy" id="1458"/>
    <lineage>
        <taxon>Bacteria</taxon>
        <taxon>Bacillati</taxon>
        <taxon>Bacillota</taxon>
        <taxon>Bacilli</taxon>
        <taxon>Bacillales</taxon>
        <taxon>Bacillaceae</taxon>
        <taxon>Metabacillus</taxon>
    </lineage>
</organism>
<comment type="caution">
    <text evidence="1">The sequence shown here is derived from an EMBL/GenBank/DDBJ whole genome shotgun (WGS) entry which is preliminary data.</text>
</comment>
<dbReference type="RefSeq" id="WP_328015441.1">
    <property type="nucleotide sequence ID" value="NZ_JARTFS010000012.1"/>
</dbReference>
<dbReference type="Proteomes" id="UP001342826">
    <property type="component" value="Unassembled WGS sequence"/>
</dbReference>
<evidence type="ECO:0000313" key="2">
    <source>
        <dbReference type="Proteomes" id="UP001342826"/>
    </source>
</evidence>
<name>A0ABU6NZA3_9BACI</name>
<dbReference type="EMBL" id="JARTFS010000012">
    <property type="protein sequence ID" value="MED4402447.1"/>
    <property type="molecule type" value="Genomic_DNA"/>
</dbReference>
<keyword evidence="2" id="KW-1185">Reference proteome</keyword>